<dbReference type="InterPro" id="IPR004757">
    <property type="entry name" value="EtNH_permease"/>
</dbReference>
<feature type="transmembrane region" description="Helical" evidence="6">
    <location>
        <begin position="411"/>
        <end position="430"/>
    </location>
</feature>
<feature type="transmembrane region" description="Helical" evidence="6">
    <location>
        <begin position="349"/>
        <end position="366"/>
    </location>
</feature>
<feature type="transmembrane region" description="Helical" evidence="6">
    <location>
        <begin position="30"/>
        <end position="52"/>
    </location>
</feature>
<keyword evidence="4 6" id="KW-1133">Transmembrane helix</keyword>
<name>A0A558HF79_9GAMM</name>
<dbReference type="GO" id="GO:0022857">
    <property type="term" value="F:transmembrane transporter activity"/>
    <property type="evidence" value="ECO:0007669"/>
    <property type="project" value="InterPro"/>
</dbReference>
<evidence type="ECO:0000256" key="6">
    <source>
        <dbReference type="SAM" id="Phobius"/>
    </source>
</evidence>
<evidence type="ECO:0000256" key="5">
    <source>
        <dbReference type="ARBA" id="ARBA00023136"/>
    </source>
</evidence>
<keyword evidence="2" id="KW-1003">Cell membrane</keyword>
<dbReference type="Pfam" id="PF13520">
    <property type="entry name" value="AA_permease_2"/>
    <property type="match status" value="1"/>
</dbReference>
<feature type="transmembrane region" description="Helical" evidence="6">
    <location>
        <begin position="300"/>
        <end position="324"/>
    </location>
</feature>
<feature type="transmembrane region" description="Helical" evidence="6">
    <location>
        <begin position="436"/>
        <end position="454"/>
    </location>
</feature>
<organism evidence="7 8">
    <name type="scientific">Cobetia crustatorum</name>
    <dbReference type="NCBI Taxonomy" id="553385"/>
    <lineage>
        <taxon>Bacteria</taxon>
        <taxon>Pseudomonadati</taxon>
        <taxon>Pseudomonadota</taxon>
        <taxon>Gammaproteobacteria</taxon>
        <taxon>Oceanospirillales</taxon>
        <taxon>Halomonadaceae</taxon>
        <taxon>Cobetia</taxon>
    </lineage>
</organism>
<dbReference type="RefSeq" id="WP_088742723.1">
    <property type="nucleotide sequence ID" value="NZ_CAWOWR010000024.1"/>
</dbReference>
<dbReference type="AlphaFoldDB" id="A0A558HF79"/>
<evidence type="ECO:0000256" key="2">
    <source>
        <dbReference type="ARBA" id="ARBA00022475"/>
    </source>
</evidence>
<feature type="transmembrane region" description="Helical" evidence="6">
    <location>
        <begin position="251"/>
        <end position="271"/>
    </location>
</feature>
<dbReference type="NCBIfam" id="TIGR00908">
    <property type="entry name" value="2A0305"/>
    <property type="match status" value="1"/>
</dbReference>
<gene>
    <name evidence="7" type="primary">eat</name>
    <name evidence="7" type="ORF">FQP86_15560</name>
</gene>
<protein>
    <submittedName>
        <fullName evidence="7">Ethanolamine permease</fullName>
    </submittedName>
</protein>
<keyword evidence="8" id="KW-1185">Reference proteome</keyword>
<evidence type="ECO:0000256" key="1">
    <source>
        <dbReference type="ARBA" id="ARBA00004651"/>
    </source>
</evidence>
<proteinExistence type="predicted"/>
<keyword evidence="5 6" id="KW-0472">Membrane</keyword>
<dbReference type="EMBL" id="VNFH01000012">
    <property type="protein sequence ID" value="TVU67789.1"/>
    <property type="molecule type" value="Genomic_DNA"/>
</dbReference>
<comment type="subcellular location">
    <subcellularLocation>
        <location evidence="1">Cell membrane</location>
        <topology evidence="1">Multi-pass membrane protein</topology>
    </subcellularLocation>
</comment>
<feature type="transmembrane region" description="Helical" evidence="6">
    <location>
        <begin position="167"/>
        <end position="187"/>
    </location>
</feature>
<dbReference type="OrthoDB" id="9762947at2"/>
<dbReference type="STRING" id="553385.GCA_000591415_01417"/>
<keyword evidence="3 6" id="KW-0812">Transmembrane</keyword>
<dbReference type="InterPro" id="IPR002293">
    <property type="entry name" value="AA/rel_permease1"/>
</dbReference>
<feature type="transmembrane region" description="Helical" evidence="6">
    <location>
        <begin position="372"/>
        <end position="390"/>
    </location>
</feature>
<dbReference type="Proteomes" id="UP000319941">
    <property type="component" value="Unassembled WGS sequence"/>
</dbReference>
<evidence type="ECO:0000256" key="4">
    <source>
        <dbReference type="ARBA" id="ARBA00022989"/>
    </source>
</evidence>
<evidence type="ECO:0000313" key="7">
    <source>
        <dbReference type="EMBL" id="TVU67789.1"/>
    </source>
</evidence>
<evidence type="ECO:0000313" key="8">
    <source>
        <dbReference type="Proteomes" id="UP000319941"/>
    </source>
</evidence>
<dbReference type="Gene3D" id="1.20.1740.10">
    <property type="entry name" value="Amino acid/polyamine transporter I"/>
    <property type="match status" value="1"/>
</dbReference>
<comment type="caution">
    <text evidence="7">The sequence shown here is derived from an EMBL/GenBank/DDBJ whole genome shotgun (WGS) entry which is preliminary data.</text>
</comment>
<dbReference type="GO" id="GO:0005886">
    <property type="term" value="C:plasma membrane"/>
    <property type="evidence" value="ECO:0007669"/>
    <property type="project" value="UniProtKB-SubCell"/>
</dbReference>
<feature type="transmembrane region" description="Helical" evidence="6">
    <location>
        <begin position="106"/>
        <end position="131"/>
    </location>
</feature>
<sequence length="479" mass="50626">MASAKTGTAAVEYDSVGNDYLERRKLKKGVAGWVLLASLGVSYVISGDYAGWNFGLAAGGFGGMLIATCLMGLMYTCMVLSLAEMSSSMPSAGGGYSFARRAMGPWGGYLTGAAILLEYAIAPAAIAVFIGGYVNELVGLDGPWVYAAFYAIFVGIHLWGAGEALKIMMCITALAVVAIIVFIVGLIPHFSADRLFDIAVSSDAAGASTFLPEGYLGIWSALPFAMWLFLAVEGVPLAAEEADDPARDMPRGIITAMVILLIFAACVLLLAPGAAGAEAMKDHAAPLVGALQAVYGESSWAAGFVNLVGLAGLIASFFSIIYGYSRQVFALSRAGYLPRSLSVTNSRKVPFMALIVPGIIGFLLSLTGEGDLMITMAVFGATLSYALMTLSHILLRRREPDLERPYRTPGGTLTSGIAFVLAIVAFLSTFVVSLEAALWSGVFYLAMIAWFGLYSRHHLVAQAPEEEFEAIARAERELG</sequence>
<dbReference type="PANTHER" id="PTHR42770:SF7">
    <property type="entry name" value="MEMBRANE PROTEIN"/>
    <property type="match status" value="1"/>
</dbReference>
<dbReference type="InterPro" id="IPR050367">
    <property type="entry name" value="APC_superfamily"/>
</dbReference>
<evidence type="ECO:0000256" key="3">
    <source>
        <dbReference type="ARBA" id="ARBA00022692"/>
    </source>
</evidence>
<accession>A0A558HF79</accession>
<dbReference type="PANTHER" id="PTHR42770">
    <property type="entry name" value="AMINO ACID TRANSPORTER-RELATED"/>
    <property type="match status" value="1"/>
</dbReference>
<dbReference type="PIRSF" id="PIRSF006060">
    <property type="entry name" value="AA_transporter"/>
    <property type="match status" value="1"/>
</dbReference>
<reference evidence="7 8" key="1">
    <citation type="submission" date="2019-07" db="EMBL/GenBank/DDBJ databases">
        <title>Diversity of Bacteria from Kongsfjorden, Arctic.</title>
        <authorList>
            <person name="Yu Y."/>
        </authorList>
    </citation>
    <scope>NUCLEOTIDE SEQUENCE [LARGE SCALE GENOMIC DNA]</scope>
    <source>
        <strain evidence="7 8">SM1923</strain>
    </source>
</reference>
<feature type="transmembrane region" description="Helical" evidence="6">
    <location>
        <begin position="218"/>
        <end position="239"/>
    </location>
</feature>
<feature type="transmembrane region" description="Helical" evidence="6">
    <location>
        <begin position="64"/>
        <end position="85"/>
    </location>
</feature>
<feature type="transmembrane region" description="Helical" evidence="6">
    <location>
        <begin position="143"/>
        <end position="160"/>
    </location>
</feature>